<dbReference type="CDD" id="cd00273">
    <property type="entry name" value="Chemokine_CXC"/>
    <property type="match status" value="1"/>
</dbReference>
<evidence type="ECO:0000313" key="8">
    <source>
        <dbReference type="RefSeq" id="XP_032801839.1"/>
    </source>
</evidence>
<proteinExistence type="inferred from homology"/>
<dbReference type="PANTHER" id="PTHR12015">
    <property type="entry name" value="SMALL INDUCIBLE CYTOKINE A"/>
    <property type="match status" value="1"/>
</dbReference>
<dbReference type="PRINTS" id="PR00436">
    <property type="entry name" value="INTERLEUKIN8"/>
</dbReference>
<feature type="domain" description="Chemokine interleukin-8-like" evidence="6">
    <location>
        <begin position="24"/>
        <end position="87"/>
    </location>
</feature>
<dbReference type="AlphaFoldDB" id="A0AAJ7SMJ0"/>
<dbReference type="FunFam" id="2.40.50.40:FF:000004">
    <property type="entry name" value="C-X-C motif chemokine"/>
    <property type="match status" value="1"/>
</dbReference>
<accession>A0AAJ7SMJ0</accession>
<comment type="subcellular location">
    <subcellularLocation>
        <location evidence="1">Secreted</location>
    </subcellularLocation>
</comment>
<comment type="similarity">
    <text evidence="2">Belongs to the intercrine alpha (chemokine CxC) family.</text>
</comment>
<dbReference type="SUPFAM" id="SSF54117">
    <property type="entry name" value="Interleukin 8-like chemokines"/>
    <property type="match status" value="1"/>
</dbReference>
<keyword evidence="3" id="KW-0202">Cytokine</keyword>
<dbReference type="SMART" id="SM00199">
    <property type="entry name" value="SCY"/>
    <property type="match status" value="1"/>
</dbReference>
<dbReference type="GO" id="GO:0006952">
    <property type="term" value="P:defense response"/>
    <property type="evidence" value="ECO:0007669"/>
    <property type="project" value="InterPro"/>
</dbReference>
<dbReference type="RefSeq" id="XP_032801839.1">
    <property type="nucleotide sequence ID" value="XM_032945948.1"/>
</dbReference>
<evidence type="ECO:0000259" key="6">
    <source>
        <dbReference type="SMART" id="SM00199"/>
    </source>
</evidence>
<dbReference type="InterPro" id="IPR001811">
    <property type="entry name" value="Chemokine_IL8-like_dom"/>
</dbReference>
<dbReference type="GO" id="GO:0006955">
    <property type="term" value="P:immune response"/>
    <property type="evidence" value="ECO:0007669"/>
    <property type="project" value="InterPro"/>
</dbReference>
<dbReference type="InterPro" id="IPR001089">
    <property type="entry name" value="Chemokine_CXC"/>
</dbReference>
<evidence type="ECO:0000256" key="2">
    <source>
        <dbReference type="ARBA" id="ARBA00010665"/>
    </source>
</evidence>
<evidence type="ECO:0000313" key="7">
    <source>
        <dbReference type="Proteomes" id="UP001318040"/>
    </source>
</evidence>
<dbReference type="Proteomes" id="UP001318040">
    <property type="component" value="Chromosome 4"/>
</dbReference>
<name>A0AAJ7SMJ0_PETMA</name>
<dbReference type="Gene3D" id="2.40.50.40">
    <property type="match status" value="1"/>
</dbReference>
<evidence type="ECO:0000256" key="4">
    <source>
        <dbReference type="ARBA" id="ARBA00022525"/>
    </source>
</evidence>
<dbReference type="GO" id="GO:0005615">
    <property type="term" value="C:extracellular space"/>
    <property type="evidence" value="ECO:0007669"/>
    <property type="project" value="UniProtKB-KW"/>
</dbReference>
<evidence type="ECO:0000256" key="3">
    <source>
        <dbReference type="ARBA" id="ARBA00022514"/>
    </source>
</evidence>
<protein>
    <submittedName>
        <fullName evidence="8">C-X-C motif chemokine 15-like</fullName>
    </submittedName>
</protein>
<dbReference type="GeneID" id="116938608"/>
<dbReference type="GO" id="GO:0008009">
    <property type="term" value="F:chemokine activity"/>
    <property type="evidence" value="ECO:0007669"/>
    <property type="project" value="InterPro"/>
</dbReference>
<keyword evidence="4" id="KW-0964">Secreted</keyword>
<reference evidence="8" key="1">
    <citation type="submission" date="2025-08" db="UniProtKB">
        <authorList>
            <consortium name="RefSeq"/>
        </authorList>
    </citation>
    <scope>IDENTIFICATION</scope>
    <source>
        <tissue evidence="8">Sperm</tissue>
    </source>
</reference>
<evidence type="ECO:0000256" key="1">
    <source>
        <dbReference type="ARBA" id="ARBA00004613"/>
    </source>
</evidence>
<dbReference type="PRINTS" id="PR00437">
    <property type="entry name" value="SMALLCYTKCXC"/>
</dbReference>
<dbReference type="InterPro" id="IPR033899">
    <property type="entry name" value="CXC_Chemokine_domain"/>
</dbReference>
<dbReference type="KEGG" id="pmrn:116938608"/>
<organism evidence="7 8">
    <name type="scientific">Petromyzon marinus</name>
    <name type="common">Sea lamprey</name>
    <dbReference type="NCBI Taxonomy" id="7757"/>
    <lineage>
        <taxon>Eukaryota</taxon>
        <taxon>Metazoa</taxon>
        <taxon>Chordata</taxon>
        <taxon>Craniata</taxon>
        <taxon>Vertebrata</taxon>
        <taxon>Cyclostomata</taxon>
        <taxon>Hyperoartia</taxon>
        <taxon>Petromyzontiformes</taxon>
        <taxon>Petromyzontidae</taxon>
        <taxon>Petromyzon</taxon>
    </lineage>
</organism>
<dbReference type="Pfam" id="PF00048">
    <property type="entry name" value="IL8"/>
    <property type="match status" value="1"/>
</dbReference>
<evidence type="ECO:0000256" key="5">
    <source>
        <dbReference type="SAM" id="SignalP"/>
    </source>
</evidence>
<dbReference type="InterPro" id="IPR036048">
    <property type="entry name" value="Interleukin_8-like_sf"/>
</dbReference>
<feature type="signal peptide" evidence="5">
    <location>
        <begin position="1"/>
        <end position="21"/>
    </location>
</feature>
<sequence>MKLAVSSLLVCLMLCMKYSQAAPNPRCLCITSSSNFIPVKMLRNIEVIPKSSRCNKVEVIATLKTNIDQKICLSPAAPWVKALVSKLLNRSQTSPHRK</sequence>
<dbReference type="InterPro" id="IPR039809">
    <property type="entry name" value="Chemokine_b/g/d"/>
</dbReference>
<dbReference type="PANTHER" id="PTHR12015:SF198">
    <property type="entry name" value="PLATELET BASIC PROTEIN"/>
    <property type="match status" value="1"/>
</dbReference>
<gene>
    <name evidence="8" type="primary">LOC116938608</name>
</gene>
<keyword evidence="7" id="KW-1185">Reference proteome</keyword>
<keyword evidence="5" id="KW-0732">Signal</keyword>
<feature type="chain" id="PRO_5042511691" evidence="5">
    <location>
        <begin position="22"/>
        <end position="98"/>
    </location>
</feature>